<proteinExistence type="predicted"/>
<evidence type="ECO:0000313" key="2">
    <source>
        <dbReference type="Proteomes" id="UP001065549"/>
    </source>
</evidence>
<accession>A0A9J6QNF8</accession>
<protein>
    <recommendedName>
        <fullName evidence="3">SGNH/GDSL hydrolase family protein</fullName>
    </recommendedName>
</protein>
<organism evidence="1 2">
    <name type="scientific">Hominibacterium faecale</name>
    <dbReference type="NCBI Taxonomy" id="2839743"/>
    <lineage>
        <taxon>Bacteria</taxon>
        <taxon>Bacillati</taxon>
        <taxon>Bacillota</taxon>
        <taxon>Clostridia</taxon>
        <taxon>Peptostreptococcales</taxon>
        <taxon>Anaerovoracaceae</taxon>
        <taxon>Hominibacterium</taxon>
    </lineage>
</organism>
<dbReference type="Proteomes" id="UP001065549">
    <property type="component" value="Unassembled WGS sequence"/>
</dbReference>
<evidence type="ECO:0000313" key="1">
    <source>
        <dbReference type="EMBL" id="MCU7378705.1"/>
    </source>
</evidence>
<comment type="caution">
    <text evidence="1">The sequence shown here is derived from an EMBL/GenBank/DDBJ whole genome shotgun (WGS) entry which is preliminary data.</text>
</comment>
<dbReference type="EMBL" id="JAOSHN010000004">
    <property type="protein sequence ID" value="MCU7378705.1"/>
    <property type="molecule type" value="Genomic_DNA"/>
</dbReference>
<sequence length="220" mass="25858">MNRKKMIDSAVEYARLGDNGVDENKMNYYFPILKYHGRWQAEDLTSDDLLLRDKMQDTKGFFVSGTKSFQQVMQTPPQYYDGEESLSEDTEKLLESLLNYCDTLDAEVLFVLSPFSTQDPVKMGRMNKAVKLIEDHGYTVLNFNTEEMAKKIGINWDKDYYDNKHTNILGSTKYTDYLAQYLSTHYNLTDHRGDKTYQSWKEAYDYYLDYIAERKSAMQE</sequence>
<gene>
    <name evidence="1" type="ORF">OBO34_10095</name>
</gene>
<reference evidence="1" key="1">
    <citation type="submission" date="2022-09" db="EMBL/GenBank/DDBJ databases">
        <title>Culturomic study of gut microbiota in children with autism spectrum disorder.</title>
        <authorList>
            <person name="Efimov B.A."/>
            <person name="Chaplin A.V."/>
            <person name="Sokolova S.R."/>
            <person name="Pikina A.P."/>
            <person name="Korzhanova M."/>
            <person name="Belova V."/>
            <person name="Korostin D."/>
        </authorList>
    </citation>
    <scope>NUCLEOTIDE SEQUENCE</scope>
    <source>
        <strain evidence="1">ASD5510</strain>
    </source>
</reference>
<keyword evidence="2" id="KW-1185">Reference proteome</keyword>
<name>A0A9J6QNF8_9FIRM</name>
<evidence type="ECO:0008006" key="3">
    <source>
        <dbReference type="Google" id="ProtNLM"/>
    </source>
</evidence>
<dbReference type="AlphaFoldDB" id="A0A9J6QNF8"/>